<feature type="compositionally biased region" description="Polar residues" evidence="1">
    <location>
        <begin position="52"/>
        <end position="62"/>
    </location>
</feature>
<evidence type="ECO:0000256" key="1">
    <source>
        <dbReference type="SAM" id="MobiDB-lite"/>
    </source>
</evidence>
<evidence type="ECO:0000313" key="2">
    <source>
        <dbReference type="EMBL" id="KAH7254226.1"/>
    </source>
</evidence>
<feature type="compositionally biased region" description="Acidic residues" evidence="1">
    <location>
        <begin position="185"/>
        <end position="194"/>
    </location>
</feature>
<protein>
    <submittedName>
        <fullName evidence="2">Uncharacterized protein</fullName>
    </submittedName>
</protein>
<dbReference type="GeneID" id="70215779"/>
<dbReference type="EMBL" id="JAGMUX010000007">
    <property type="protein sequence ID" value="KAH7254226.1"/>
    <property type="molecule type" value="Genomic_DNA"/>
</dbReference>
<keyword evidence="3" id="KW-1185">Reference proteome</keyword>
<dbReference type="Proteomes" id="UP000720189">
    <property type="component" value="Unassembled WGS sequence"/>
</dbReference>
<accession>A0A9P9HBI2</accession>
<feature type="region of interest" description="Disordered" evidence="1">
    <location>
        <begin position="45"/>
        <end position="72"/>
    </location>
</feature>
<feature type="compositionally biased region" description="Polar residues" evidence="1">
    <location>
        <begin position="13"/>
        <end position="23"/>
    </location>
</feature>
<proteinExistence type="predicted"/>
<dbReference type="OrthoDB" id="3521097at2759"/>
<name>A0A9P9HBI2_FUSRE</name>
<sequence>MLSALPVPHRWRPSNNDSDRSFTSGLHKRFTKRLLHFYRRKRSKPDVKVTAKTKQTRNTTSTKGDDNGESIGQDKTYNALILLFNSGYPVANILARARLHIQQNVLNAHSGHLGDLGPALRIGPFLTSDLAPQKLGISTGDQHMAAMGGPSSQKRPPGSPGKSGSTSKKPRKENRHPDDRAQSDTDGDDEDDEGDPGRDGPRFPLPKSSPDRKSFVCPFYKNHPARYCKCKGLRITAISYVTQHIRRCHVLKQVTMDVQETAQSMDGNSTYLEKTKDPDKIVFYCPTCRDEFRGRGADVRWDRHTGCRKQSIAQTGVLLPVEFEKLKEEVTATSGNYRKWEKIWTTLFPGTSIPTQYNEAETGDDTQPHTIIRHQPFPGPVIETFHHPPEVFAPQMPDFTPAPDIYLGDARFIDLLNGHWDMADNIGNMDYATGHIPNPAPTDLRTIRRPARFDPNFMQSLISVSTQNPTFPNNDWTQSKYHGAQ</sequence>
<dbReference type="AlphaFoldDB" id="A0A9P9HBI2"/>
<feature type="region of interest" description="Disordered" evidence="1">
    <location>
        <begin position="1"/>
        <end position="23"/>
    </location>
</feature>
<reference evidence="2" key="1">
    <citation type="journal article" date="2021" name="Nat. Commun.">
        <title>Genetic determinants of endophytism in the Arabidopsis root mycobiome.</title>
        <authorList>
            <person name="Mesny F."/>
            <person name="Miyauchi S."/>
            <person name="Thiergart T."/>
            <person name="Pickel B."/>
            <person name="Atanasova L."/>
            <person name="Karlsson M."/>
            <person name="Huettel B."/>
            <person name="Barry K.W."/>
            <person name="Haridas S."/>
            <person name="Chen C."/>
            <person name="Bauer D."/>
            <person name="Andreopoulos W."/>
            <person name="Pangilinan J."/>
            <person name="LaButti K."/>
            <person name="Riley R."/>
            <person name="Lipzen A."/>
            <person name="Clum A."/>
            <person name="Drula E."/>
            <person name="Henrissat B."/>
            <person name="Kohler A."/>
            <person name="Grigoriev I.V."/>
            <person name="Martin F.M."/>
            <person name="Hacquard S."/>
        </authorList>
    </citation>
    <scope>NUCLEOTIDE SEQUENCE</scope>
    <source>
        <strain evidence="2">MPI-CAGE-AT-0023</strain>
    </source>
</reference>
<comment type="caution">
    <text evidence="2">The sequence shown here is derived from an EMBL/GenBank/DDBJ whole genome shotgun (WGS) entry which is preliminary data.</text>
</comment>
<organism evidence="2 3">
    <name type="scientific">Fusarium redolens</name>
    <dbReference type="NCBI Taxonomy" id="48865"/>
    <lineage>
        <taxon>Eukaryota</taxon>
        <taxon>Fungi</taxon>
        <taxon>Dikarya</taxon>
        <taxon>Ascomycota</taxon>
        <taxon>Pezizomycotina</taxon>
        <taxon>Sordariomycetes</taxon>
        <taxon>Hypocreomycetidae</taxon>
        <taxon>Hypocreales</taxon>
        <taxon>Nectriaceae</taxon>
        <taxon>Fusarium</taxon>
        <taxon>Fusarium redolens species complex</taxon>
    </lineage>
</organism>
<feature type="region of interest" description="Disordered" evidence="1">
    <location>
        <begin position="140"/>
        <end position="209"/>
    </location>
</feature>
<gene>
    <name evidence="2" type="ORF">BKA55DRAFT_356252</name>
</gene>
<feature type="compositionally biased region" description="Low complexity" evidence="1">
    <location>
        <begin position="148"/>
        <end position="167"/>
    </location>
</feature>
<feature type="region of interest" description="Disordered" evidence="1">
    <location>
        <begin position="465"/>
        <end position="485"/>
    </location>
</feature>
<dbReference type="RefSeq" id="XP_046050473.1">
    <property type="nucleotide sequence ID" value="XM_046185825.1"/>
</dbReference>
<evidence type="ECO:0000313" key="3">
    <source>
        <dbReference type="Proteomes" id="UP000720189"/>
    </source>
</evidence>